<dbReference type="Pfam" id="PF13863">
    <property type="entry name" value="DUF4200"/>
    <property type="match status" value="1"/>
</dbReference>
<keyword evidence="1 2" id="KW-0175">Coiled coil</keyword>
<evidence type="ECO:0000256" key="1">
    <source>
        <dbReference type="ARBA" id="ARBA00023054"/>
    </source>
</evidence>
<evidence type="ECO:0000313" key="5">
    <source>
        <dbReference type="Proteomes" id="UP000699462"/>
    </source>
</evidence>
<dbReference type="EMBL" id="JTDF01018054">
    <property type="protein sequence ID" value="KAF8562684.1"/>
    <property type="molecule type" value="Genomic_DNA"/>
</dbReference>
<dbReference type="InterPro" id="IPR051147">
    <property type="entry name" value="CFAP_domain-containing"/>
</dbReference>
<evidence type="ECO:0000313" key="4">
    <source>
        <dbReference type="EMBL" id="KAF8562684.1"/>
    </source>
</evidence>
<gene>
    <name evidence="4" type="ORF">P879_06128</name>
</gene>
<name>A0A8T0D6S7_9TREM</name>
<protein>
    <recommendedName>
        <fullName evidence="3">DUF4200 domain-containing protein</fullName>
    </recommendedName>
</protein>
<accession>A0A8T0D6S7</accession>
<dbReference type="Proteomes" id="UP000699462">
    <property type="component" value="Unassembled WGS sequence"/>
</dbReference>
<dbReference type="PANTHER" id="PTHR21683:SF18">
    <property type="entry name" value="COILED-COIL DOMAIN-CONTAINING PROTEIN 42 HOMOLOG"/>
    <property type="match status" value="1"/>
</dbReference>
<dbReference type="GO" id="GO:0005856">
    <property type="term" value="C:cytoskeleton"/>
    <property type="evidence" value="ECO:0007669"/>
    <property type="project" value="UniProtKB-ARBA"/>
</dbReference>
<keyword evidence="5" id="KW-1185">Reference proteome</keyword>
<dbReference type="PANTHER" id="PTHR21683">
    <property type="entry name" value="COILED-COIL DOMAIN-CONTAINING PROTEIN 42 LIKE-2-LIKE-RELATED"/>
    <property type="match status" value="1"/>
</dbReference>
<evidence type="ECO:0000256" key="2">
    <source>
        <dbReference type="SAM" id="Coils"/>
    </source>
</evidence>
<evidence type="ECO:0000259" key="3">
    <source>
        <dbReference type="Pfam" id="PF13863"/>
    </source>
</evidence>
<organism evidence="4 5">
    <name type="scientific">Paragonimus westermani</name>
    <dbReference type="NCBI Taxonomy" id="34504"/>
    <lineage>
        <taxon>Eukaryota</taxon>
        <taxon>Metazoa</taxon>
        <taxon>Spiralia</taxon>
        <taxon>Lophotrochozoa</taxon>
        <taxon>Platyhelminthes</taxon>
        <taxon>Trematoda</taxon>
        <taxon>Digenea</taxon>
        <taxon>Plagiorchiida</taxon>
        <taxon>Troglotremata</taxon>
        <taxon>Troglotrematidae</taxon>
        <taxon>Paragonimus</taxon>
    </lineage>
</organism>
<sequence length="332" mass="38548">METSASWKNTKKWLSKHNLNDQINILKRNHQHSANRKHFNNENGHSILFSEQKNSKPERVENLLDVTKDLWDKRKSFNDQMLINSERREQLKKDLHYLHKRKVKCQLSIRENDAKRWRALQKFCTDNHLCTIRTKEKHQLKAELQKAKEAHATLSAKAADLRKYENYMMKVIGSLPKDYIKLADDVIAGLMMRYNTLYATNSRLRQELEAKSEEVRIAQSDLKRLVEAHRILLLGKDSELSELYTHWVKMNDEYQGAQQSLIHSHDELAHQERTLAMRSIISQLACDTGKLPISICSRPELEPAHSTAVTVASASEFTLLSRLTSAQNEVAQ</sequence>
<dbReference type="OrthoDB" id="2134857at2759"/>
<dbReference type="InterPro" id="IPR025252">
    <property type="entry name" value="DUF4200"/>
</dbReference>
<feature type="coiled-coil region" evidence="2">
    <location>
        <begin position="194"/>
        <end position="228"/>
    </location>
</feature>
<comment type="caution">
    <text evidence="4">The sequence shown here is derived from an EMBL/GenBank/DDBJ whole genome shotgun (WGS) entry which is preliminary data.</text>
</comment>
<feature type="domain" description="DUF4200" evidence="3">
    <location>
        <begin position="63"/>
        <end position="172"/>
    </location>
</feature>
<dbReference type="AlphaFoldDB" id="A0A8T0D6S7"/>
<reference evidence="4 5" key="1">
    <citation type="submission" date="2019-07" db="EMBL/GenBank/DDBJ databases">
        <title>Annotation for the trematode Paragonimus westermani.</title>
        <authorList>
            <person name="Choi Y.-J."/>
        </authorList>
    </citation>
    <scope>NUCLEOTIDE SEQUENCE [LARGE SCALE GENOMIC DNA]</scope>
    <source>
        <strain evidence="4">180907_Pwestermani</strain>
    </source>
</reference>
<proteinExistence type="predicted"/>